<proteinExistence type="predicted"/>
<dbReference type="Proteomes" id="UP001595665">
    <property type="component" value="Unassembled WGS sequence"/>
</dbReference>
<sequence length="288" mass="31340">MSEQTKRLGSSKTSPVDNKVRQVVILPGKPSKDFILDAKCLIVVVGGRVSMSAADLPGDAVGEYTWATESNKIRLINKQGNILVIEALNIPSDRRGQEEIVVTRTAPDGTIHKKTVALTVARVLFGPDPQQSYGYDDFDRPAIQIDHHVSVRSASETFIKVKIEGGALGNDFNFICDDPTTCATDAGPPNAEFALRIKAHSWQSKSTILKVIAKCPAATVFAQINLHVYAENVLQVLVAKVADSQSTLTALRYPSADYAAHQKKANEKLKEAVVKCELMNFSEKGGRH</sequence>
<reference evidence="2" key="1">
    <citation type="journal article" date="2019" name="Int. J. Syst. Evol. Microbiol.">
        <title>The Global Catalogue of Microorganisms (GCM) 10K type strain sequencing project: providing services to taxonomists for standard genome sequencing and annotation.</title>
        <authorList>
            <consortium name="The Broad Institute Genomics Platform"/>
            <consortium name="The Broad Institute Genome Sequencing Center for Infectious Disease"/>
            <person name="Wu L."/>
            <person name="Ma J."/>
        </authorList>
    </citation>
    <scope>NUCLEOTIDE SEQUENCE [LARGE SCALE GENOMIC DNA]</scope>
    <source>
        <strain evidence="2">CCM 7480</strain>
    </source>
</reference>
<name>A0ABV7PBY4_9BURK</name>
<accession>A0ABV7PBY4</accession>
<dbReference type="EMBL" id="JBHRVV010000001">
    <property type="protein sequence ID" value="MFC3456665.1"/>
    <property type="molecule type" value="Genomic_DNA"/>
</dbReference>
<comment type="caution">
    <text evidence="1">The sequence shown here is derived from an EMBL/GenBank/DDBJ whole genome shotgun (WGS) entry which is preliminary data.</text>
</comment>
<dbReference type="RefSeq" id="WP_379732735.1">
    <property type="nucleotide sequence ID" value="NZ_JBHRVV010000001.1"/>
</dbReference>
<keyword evidence="2" id="KW-1185">Reference proteome</keyword>
<evidence type="ECO:0000313" key="1">
    <source>
        <dbReference type="EMBL" id="MFC3456665.1"/>
    </source>
</evidence>
<protein>
    <submittedName>
        <fullName evidence="1">Uncharacterized protein</fullName>
    </submittedName>
</protein>
<organism evidence="1 2">
    <name type="scientific">Massilia haematophila</name>
    <dbReference type="NCBI Taxonomy" id="457923"/>
    <lineage>
        <taxon>Bacteria</taxon>
        <taxon>Pseudomonadati</taxon>
        <taxon>Pseudomonadota</taxon>
        <taxon>Betaproteobacteria</taxon>
        <taxon>Burkholderiales</taxon>
        <taxon>Oxalobacteraceae</taxon>
        <taxon>Telluria group</taxon>
        <taxon>Massilia</taxon>
    </lineage>
</organism>
<gene>
    <name evidence="1" type="ORF">ACFOPH_00155</name>
</gene>
<evidence type="ECO:0000313" key="2">
    <source>
        <dbReference type="Proteomes" id="UP001595665"/>
    </source>
</evidence>